<dbReference type="CDD" id="cd00685">
    <property type="entry name" value="Trans_IPPS_HT"/>
    <property type="match status" value="1"/>
</dbReference>
<evidence type="ECO:0000256" key="6">
    <source>
        <dbReference type="RuleBase" id="RU004466"/>
    </source>
</evidence>
<gene>
    <name evidence="7" type="ORF">NE857_27030</name>
</gene>
<evidence type="ECO:0000256" key="5">
    <source>
        <dbReference type="ARBA" id="ARBA00022842"/>
    </source>
</evidence>
<keyword evidence="5" id="KW-0460">Magnesium</keyword>
<dbReference type="InterPro" id="IPR033749">
    <property type="entry name" value="Polyprenyl_synt_CS"/>
</dbReference>
<dbReference type="Proteomes" id="UP001055940">
    <property type="component" value="Chromosome"/>
</dbReference>
<keyword evidence="4" id="KW-0479">Metal-binding</keyword>
<evidence type="ECO:0000256" key="4">
    <source>
        <dbReference type="ARBA" id="ARBA00022723"/>
    </source>
</evidence>
<comment type="cofactor">
    <cofactor evidence="1">
        <name>Mg(2+)</name>
        <dbReference type="ChEBI" id="CHEBI:18420"/>
    </cofactor>
</comment>
<evidence type="ECO:0000256" key="1">
    <source>
        <dbReference type="ARBA" id="ARBA00001946"/>
    </source>
</evidence>
<keyword evidence="8" id="KW-1185">Reference proteome</keyword>
<keyword evidence="3 6" id="KW-0808">Transferase</keyword>
<dbReference type="Gene3D" id="1.10.600.10">
    <property type="entry name" value="Farnesyl Diphosphate Synthase"/>
    <property type="match status" value="1"/>
</dbReference>
<dbReference type="PROSITE" id="PS00444">
    <property type="entry name" value="POLYPRENYL_SYNTHASE_2"/>
    <property type="match status" value="1"/>
</dbReference>
<comment type="similarity">
    <text evidence="2 6">Belongs to the FPP/GGPP synthase family.</text>
</comment>
<dbReference type="SUPFAM" id="SSF48576">
    <property type="entry name" value="Terpenoid synthases"/>
    <property type="match status" value="1"/>
</dbReference>
<evidence type="ECO:0000313" key="8">
    <source>
        <dbReference type="Proteomes" id="UP001055940"/>
    </source>
</evidence>
<dbReference type="InterPro" id="IPR000092">
    <property type="entry name" value="Polyprenyl_synt"/>
</dbReference>
<dbReference type="Pfam" id="PF00348">
    <property type="entry name" value="polyprenyl_synt"/>
    <property type="match status" value="1"/>
</dbReference>
<dbReference type="SFLD" id="SFLDS00005">
    <property type="entry name" value="Isoprenoid_Synthase_Type_I"/>
    <property type="match status" value="1"/>
</dbReference>
<dbReference type="EMBL" id="CP099837">
    <property type="protein sequence ID" value="USY18893.1"/>
    <property type="molecule type" value="Genomic_DNA"/>
</dbReference>
<evidence type="ECO:0000256" key="2">
    <source>
        <dbReference type="ARBA" id="ARBA00006706"/>
    </source>
</evidence>
<reference evidence="7" key="1">
    <citation type="submission" date="2022-06" db="EMBL/GenBank/DDBJ databases">
        <authorList>
            <person name="Ping M."/>
        </authorList>
    </citation>
    <scope>NUCLEOTIDE SEQUENCE</scope>
    <source>
        <strain evidence="7">JCM11759T</strain>
    </source>
</reference>
<organism evidence="7 8">
    <name type="scientific">Nocardiopsis exhalans</name>
    <dbReference type="NCBI Taxonomy" id="163604"/>
    <lineage>
        <taxon>Bacteria</taxon>
        <taxon>Bacillati</taxon>
        <taxon>Actinomycetota</taxon>
        <taxon>Actinomycetes</taxon>
        <taxon>Streptosporangiales</taxon>
        <taxon>Nocardiopsidaceae</taxon>
        <taxon>Nocardiopsis</taxon>
    </lineage>
</organism>
<proteinExistence type="inferred from homology"/>
<dbReference type="PANTHER" id="PTHR12001:SF85">
    <property type="entry name" value="SHORT CHAIN ISOPRENYL DIPHOSPHATE SYNTHASE"/>
    <property type="match status" value="1"/>
</dbReference>
<accession>A0ABY5D6N4</accession>
<evidence type="ECO:0000256" key="3">
    <source>
        <dbReference type="ARBA" id="ARBA00022679"/>
    </source>
</evidence>
<name>A0ABY5D6N4_9ACTN</name>
<sequence length="368" mass="39450">MLSAHLHETTLPADLDGVRSLVGDLLSEYLQGRVNAADKVDKDFAADLAVRLASFTLDGGKRLRSVLAWWGWLAGGGAVRGADARAALSACSAIEVLQSFALAHDDVMDAAPMRRGQPSFHAAHTAEHRARRYSGDARRYGESMAILVGDLAMAWADDLLHESLESLPTRSAAHTVWREMRTEVMAGQFLDLRAQARGERSELSALHADHLKTATYTVERPLHLGAAMAGAPARTLAALRGYGADVGVAFQLRDDLLDLYGDPARTGKEPGEDLREGKNTFLLAAGLRLAREQGDTEALRTLCLTGGPSEHVDIEGAAHALERVGARSLVQRRCRELAERGLGRLAPLDLAPAVGEGLCSFAQTAAQP</sequence>
<evidence type="ECO:0000313" key="7">
    <source>
        <dbReference type="EMBL" id="USY18893.1"/>
    </source>
</evidence>
<dbReference type="PANTHER" id="PTHR12001">
    <property type="entry name" value="GERANYLGERANYL PYROPHOSPHATE SYNTHASE"/>
    <property type="match status" value="1"/>
</dbReference>
<protein>
    <submittedName>
        <fullName evidence="7">Polyprenyl synthetase family protein</fullName>
    </submittedName>
</protein>
<dbReference type="RefSeq" id="WP_254418205.1">
    <property type="nucleotide sequence ID" value="NZ_BAAAJB010000012.1"/>
</dbReference>
<dbReference type="InterPro" id="IPR008949">
    <property type="entry name" value="Isoprenoid_synthase_dom_sf"/>
</dbReference>